<feature type="compositionally biased region" description="Basic and acidic residues" evidence="1">
    <location>
        <begin position="61"/>
        <end position="70"/>
    </location>
</feature>
<dbReference type="AlphaFoldDB" id="A0A5M9JSL5"/>
<organism evidence="2 3">
    <name type="scientific">Monilinia fructicola</name>
    <name type="common">Brown rot fungus</name>
    <name type="synonym">Ciboria fructicola</name>
    <dbReference type="NCBI Taxonomy" id="38448"/>
    <lineage>
        <taxon>Eukaryota</taxon>
        <taxon>Fungi</taxon>
        <taxon>Dikarya</taxon>
        <taxon>Ascomycota</taxon>
        <taxon>Pezizomycotina</taxon>
        <taxon>Leotiomycetes</taxon>
        <taxon>Helotiales</taxon>
        <taxon>Sclerotiniaceae</taxon>
        <taxon>Monilinia</taxon>
    </lineage>
</organism>
<evidence type="ECO:0000313" key="3">
    <source>
        <dbReference type="Proteomes" id="UP000322873"/>
    </source>
</evidence>
<feature type="region of interest" description="Disordered" evidence="1">
    <location>
        <begin position="40"/>
        <end position="82"/>
    </location>
</feature>
<proteinExistence type="predicted"/>
<protein>
    <submittedName>
        <fullName evidence="2">Uncharacterized protein</fullName>
    </submittedName>
</protein>
<sequence length="200" mass="22382">MQSSTNQVDQLNISLGERRGKSDLARFSLDLSWARAVPDGAQSWAYPSPPMSGSPPLPPRHNLDSSDRGHGSYGSTGNVFRDARIPQQGHFDQMRGVPLRNYQPEPQLSYPQYQMEDISAQYQYQQPRAPMAPHQHPHSLYATQQVMPYAAPERPSIGEVPGYTSPKSQRKTKGHVASACVPCKRAHLRHVSLAYFCTLR</sequence>
<evidence type="ECO:0000313" key="2">
    <source>
        <dbReference type="EMBL" id="KAA8570836.1"/>
    </source>
</evidence>
<feature type="compositionally biased region" description="Pro residues" evidence="1">
    <location>
        <begin position="47"/>
        <end position="59"/>
    </location>
</feature>
<keyword evidence="3" id="KW-1185">Reference proteome</keyword>
<dbReference type="EMBL" id="VICG01000006">
    <property type="protein sequence ID" value="KAA8570836.1"/>
    <property type="molecule type" value="Genomic_DNA"/>
</dbReference>
<gene>
    <name evidence="2" type="ORF">EYC84_000228</name>
</gene>
<name>A0A5M9JSL5_MONFR</name>
<comment type="caution">
    <text evidence="2">The sequence shown here is derived from an EMBL/GenBank/DDBJ whole genome shotgun (WGS) entry which is preliminary data.</text>
</comment>
<reference evidence="2 3" key="1">
    <citation type="submission" date="2019-06" db="EMBL/GenBank/DDBJ databases">
        <title>Genome Sequence of the Brown Rot Fungal Pathogen Monilinia fructicola.</title>
        <authorList>
            <person name="De Miccolis Angelini R.M."/>
            <person name="Landi L."/>
            <person name="Abate D."/>
            <person name="Pollastro S."/>
            <person name="Romanazzi G."/>
            <person name="Faretra F."/>
        </authorList>
    </citation>
    <scope>NUCLEOTIDE SEQUENCE [LARGE SCALE GENOMIC DNA]</scope>
    <source>
        <strain evidence="2 3">Mfrc123</strain>
    </source>
</reference>
<evidence type="ECO:0000256" key="1">
    <source>
        <dbReference type="SAM" id="MobiDB-lite"/>
    </source>
</evidence>
<dbReference type="VEuPathDB" id="FungiDB:MFRU_011g01050"/>
<dbReference type="Proteomes" id="UP000322873">
    <property type="component" value="Unassembled WGS sequence"/>
</dbReference>
<accession>A0A5M9JSL5</accession>